<evidence type="ECO:0000313" key="3">
    <source>
        <dbReference type="EMBL" id="KAA0722260.1"/>
    </source>
</evidence>
<comment type="caution">
    <text evidence="3">The sequence shown here is derived from an EMBL/GenBank/DDBJ whole genome shotgun (WGS) entry which is preliminary data.</text>
</comment>
<dbReference type="PROSITE" id="PS51470">
    <property type="entry name" value="FG_GAP"/>
    <property type="match status" value="1"/>
</dbReference>
<feature type="region of interest" description="Disordered" evidence="2">
    <location>
        <begin position="86"/>
        <end position="112"/>
    </location>
</feature>
<name>A0A5A9PJH4_9TELE</name>
<gene>
    <name evidence="3" type="ORF">E1301_Tti014474</name>
</gene>
<protein>
    <submittedName>
        <fullName evidence="3">Integrin alpha-6 VLA-6</fullName>
    </submittedName>
</protein>
<keyword evidence="3" id="KW-0401">Integrin</keyword>
<dbReference type="Gene3D" id="2.130.10.130">
    <property type="entry name" value="Integrin alpha, N-terminal"/>
    <property type="match status" value="1"/>
</dbReference>
<reference evidence="3 4" key="1">
    <citation type="journal article" date="2019" name="Mol. Ecol. Resour.">
        <title>Chromosome-level genome assembly of Triplophysa tibetana, a fish adapted to the harsh high-altitude environment of the Tibetan Plateau.</title>
        <authorList>
            <person name="Yang X."/>
            <person name="Liu H."/>
            <person name="Ma Z."/>
            <person name="Zou Y."/>
            <person name="Zou M."/>
            <person name="Mao Y."/>
            <person name="Li X."/>
            <person name="Wang H."/>
            <person name="Chen T."/>
            <person name="Wang W."/>
            <person name="Yang R."/>
        </authorList>
    </citation>
    <scope>NUCLEOTIDE SEQUENCE [LARGE SCALE GENOMIC DNA]</scope>
    <source>
        <strain evidence="3">TTIB1903HZAU</strain>
        <tissue evidence="3">Muscle</tissue>
    </source>
</reference>
<accession>A0A5A9PJH4</accession>
<dbReference type="GO" id="GO:0007229">
    <property type="term" value="P:integrin-mediated signaling pathway"/>
    <property type="evidence" value="ECO:0007669"/>
    <property type="project" value="UniProtKB-KW"/>
</dbReference>
<sequence length="112" mass="12389">MFGFSLAMHRQLLPRDKHMLLVGAPKATALANQKSQFTGGMYSCDINSVSSSCQRVTFDNDEPSLMTTNKTNSLNSSSSTLLDLRRRAADRPYLQRPSPERLSGSGGVRDFF</sequence>
<dbReference type="AlphaFoldDB" id="A0A5A9PJH4"/>
<dbReference type="InterPro" id="IPR013519">
    <property type="entry name" value="Int_alpha_beta-p"/>
</dbReference>
<keyword evidence="4" id="KW-1185">Reference proteome</keyword>
<evidence type="ECO:0000256" key="2">
    <source>
        <dbReference type="SAM" id="MobiDB-lite"/>
    </source>
</evidence>
<evidence type="ECO:0000256" key="1">
    <source>
        <dbReference type="PROSITE-ProRule" id="PRU00803"/>
    </source>
</evidence>
<dbReference type="Proteomes" id="UP000324632">
    <property type="component" value="Chromosome 4"/>
</dbReference>
<dbReference type="InterPro" id="IPR028994">
    <property type="entry name" value="Integrin_alpha_N"/>
</dbReference>
<evidence type="ECO:0000313" key="4">
    <source>
        <dbReference type="Proteomes" id="UP000324632"/>
    </source>
</evidence>
<dbReference type="EMBL" id="SOYY01000004">
    <property type="protein sequence ID" value="KAA0722260.1"/>
    <property type="molecule type" value="Genomic_DNA"/>
</dbReference>
<feature type="repeat" description="FG-GAP" evidence="1">
    <location>
        <begin position="1"/>
        <end position="53"/>
    </location>
</feature>
<proteinExistence type="predicted"/>
<organism evidence="3 4">
    <name type="scientific">Triplophysa tibetana</name>
    <dbReference type="NCBI Taxonomy" id="1572043"/>
    <lineage>
        <taxon>Eukaryota</taxon>
        <taxon>Metazoa</taxon>
        <taxon>Chordata</taxon>
        <taxon>Craniata</taxon>
        <taxon>Vertebrata</taxon>
        <taxon>Euteleostomi</taxon>
        <taxon>Actinopterygii</taxon>
        <taxon>Neopterygii</taxon>
        <taxon>Teleostei</taxon>
        <taxon>Ostariophysi</taxon>
        <taxon>Cypriniformes</taxon>
        <taxon>Nemacheilidae</taxon>
        <taxon>Triplophysa</taxon>
    </lineage>
</organism>